<keyword evidence="2" id="KW-0645">Protease</keyword>
<evidence type="ECO:0000313" key="7">
    <source>
        <dbReference type="Proteomes" id="UP000291301"/>
    </source>
</evidence>
<evidence type="ECO:0000313" key="6">
    <source>
        <dbReference type="EMBL" id="TCD15511.1"/>
    </source>
</evidence>
<dbReference type="Gene3D" id="3.90.1310.10">
    <property type="entry name" value="Penicillin-binding protein 2a (Domain 2)"/>
    <property type="match status" value="1"/>
</dbReference>
<sequence length="536" mass="57944">MAIAIACFVAVYGVIGGRLVQYGLSEIDSGSRYSAADRSLASRPDIVDRSGIVLATDIRVASLFGEPRRIVDVDEAVEELASVLPDVDYKEWHRKLSSGAGFVWLRRELTPRQQADVLALGIPGIGFRTEKRRFYPGGPVASHILGLVNIDNAGIAGIEKYVDDQGLGTLQDLGLDVDTELAPVKLSLDARVQHIVRDVLVDGMERYKAIAAGGVVLDAKTGEVVAMVSLPDYDPNNPYNALDKDRLNRMSAGTFEMGSTFKAFTTAMALDSGKVDLNDSFDASRPIQIARFTISDFHGKKRVLSVPEIFIYSSNIGTAKMADVVGIEQHREFLTRIGLLTRMETELPEVAKPTQPDEWKKLNSITISFGHGVSTTPLQTAVAAAALVNGGTLLKPTFLARGADHAKVLGKKVLDPATSDAMRYLFRLNVEKGSGRRAEVEGFVVGGKTGTAEKVVNGRYSSEKRFNAFLAAFPMDDPQYVVLAIIDEPKPEEGKSGATAGMNAAPMVREIVARSAPLLGLMPRFGEDEDALLVSY</sequence>
<dbReference type="InterPro" id="IPR001460">
    <property type="entry name" value="PCN-bd_Tpept"/>
</dbReference>
<dbReference type="OrthoDB" id="9789078at2"/>
<dbReference type="Proteomes" id="UP000291301">
    <property type="component" value="Unassembled WGS sequence"/>
</dbReference>
<evidence type="ECO:0000259" key="5">
    <source>
        <dbReference type="Pfam" id="PF03717"/>
    </source>
</evidence>
<dbReference type="SUPFAM" id="SSF56519">
    <property type="entry name" value="Penicillin binding protein dimerisation domain"/>
    <property type="match status" value="1"/>
</dbReference>
<dbReference type="GO" id="GO:0004180">
    <property type="term" value="F:carboxypeptidase activity"/>
    <property type="evidence" value="ECO:0007669"/>
    <property type="project" value="UniProtKB-KW"/>
</dbReference>
<keyword evidence="2" id="KW-0121">Carboxypeptidase</keyword>
<feature type="domain" description="Penicillin-binding protein dimerisation" evidence="5">
    <location>
        <begin position="41"/>
        <end position="150"/>
    </location>
</feature>
<dbReference type="Pfam" id="PF00905">
    <property type="entry name" value="Transpeptidase"/>
    <property type="match status" value="1"/>
</dbReference>
<dbReference type="SUPFAM" id="SSF56601">
    <property type="entry name" value="beta-lactamase/transpeptidase-like"/>
    <property type="match status" value="1"/>
</dbReference>
<evidence type="ECO:0000256" key="1">
    <source>
        <dbReference type="ARBA" id="ARBA00004370"/>
    </source>
</evidence>
<dbReference type="EMBL" id="SJST01000002">
    <property type="protein sequence ID" value="TCD15511.1"/>
    <property type="molecule type" value="Genomic_DNA"/>
</dbReference>
<dbReference type="PANTHER" id="PTHR30627">
    <property type="entry name" value="PEPTIDOGLYCAN D,D-TRANSPEPTIDASE"/>
    <property type="match status" value="1"/>
</dbReference>
<evidence type="ECO:0000259" key="4">
    <source>
        <dbReference type="Pfam" id="PF00905"/>
    </source>
</evidence>
<dbReference type="InterPro" id="IPR012338">
    <property type="entry name" value="Beta-lactam/transpept-like"/>
</dbReference>
<dbReference type="Gene3D" id="3.30.450.330">
    <property type="match status" value="1"/>
</dbReference>
<dbReference type="PANTHER" id="PTHR30627:SF1">
    <property type="entry name" value="PEPTIDOGLYCAN D,D-TRANSPEPTIDASE FTSI"/>
    <property type="match status" value="1"/>
</dbReference>
<keyword evidence="7" id="KW-1185">Reference proteome</keyword>
<organism evidence="6 7">
    <name type="scientific">Oricola cellulosilytica</name>
    <dbReference type="NCBI Taxonomy" id="1429082"/>
    <lineage>
        <taxon>Bacteria</taxon>
        <taxon>Pseudomonadati</taxon>
        <taxon>Pseudomonadota</taxon>
        <taxon>Alphaproteobacteria</taxon>
        <taxon>Hyphomicrobiales</taxon>
        <taxon>Ahrensiaceae</taxon>
        <taxon>Oricola</taxon>
    </lineage>
</organism>
<dbReference type="Pfam" id="PF03717">
    <property type="entry name" value="PBP_dimer"/>
    <property type="match status" value="1"/>
</dbReference>
<reference evidence="6 7" key="1">
    <citation type="journal article" date="2015" name="Antonie Van Leeuwenhoek">
        <title>Oricola cellulosilytica gen. nov., sp. nov., a cellulose-degrading bacterium of the family Phyllobacteriaceae isolated from surface seashore water, and emended descriptions of Mesorhizobium loti and Phyllobacterium myrsinacearum.</title>
        <authorList>
            <person name="Hameed A."/>
            <person name="Shahina M."/>
            <person name="Lai W.A."/>
            <person name="Lin S.Y."/>
            <person name="Young L.S."/>
            <person name="Liu Y.C."/>
            <person name="Hsu Y.H."/>
            <person name="Young C.C."/>
        </authorList>
    </citation>
    <scope>NUCLEOTIDE SEQUENCE [LARGE SCALE GENOMIC DNA]</scope>
    <source>
        <strain evidence="6 7">KCTC 52183</strain>
    </source>
</reference>
<keyword evidence="2" id="KW-0378">Hydrolase</keyword>
<dbReference type="GO" id="GO:0005886">
    <property type="term" value="C:plasma membrane"/>
    <property type="evidence" value="ECO:0007669"/>
    <property type="project" value="TreeGrafter"/>
</dbReference>
<feature type="domain" description="Penicillin-binding protein transpeptidase" evidence="4">
    <location>
        <begin position="214"/>
        <end position="511"/>
    </location>
</feature>
<accession>A0A4R0PDD8</accession>
<name>A0A4R0PDD8_9HYPH</name>
<dbReference type="InterPro" id="IPR050515">
    <property type="entry name" value="Beta-lactam/transpept"/>
</dbReference>
<dbReference type="GO" id="GO:0008658">
    <property type="term" value="F:penicillin binding"/>
    <property type="evidence" value="ECO:0007669"/>
    <property type="project" value="InterPro"/>
</dbReference>
<keyword evidence="3" id="KW-0472">Membrane</keyword>
<comment type="caution">
    <text evidence="6">The sequence shown here is derived from an EMBL/GenBank/DDBJ whole genome shotgun (WGS) entry which is preliminary data.</text>
</comment>
<proteinExistence type="predicted"/>
<dbReference type="InterPro" id="IPR005311">
    <property type="entry name" value="PBP_dimer"/>
</dbReference>
<gene>
    <name evidence="6" type="ORF">E0D97_06825</name>
</gene>
<dbReference type="GO" id="GO:0071555">
    <property type="term" value="P:cell wall organization"/>
    <property type="evidence" value="ECO:0007669"/>
    <property type="project" value="TreeGrafter"/>
</dbReference>
<comment type="subcellular location">
    <subcellularLocation>
        <location evidence="1">Membrane</location>
    </subcellularLocation>
</comment>
<dbReference type="Gene3D" id="3.40.710.10">
    <property type="entry name" value="DD-peptidase/beta-lactamase superfamily"/>
    <property type="match status" value="1"/>
</dbReference>
<protein>
    <submittedName>
        <fullName evidence="6">Penicillin-binding protein 2</fullName>
    </submittedName>
</protein>
<evidence type="ECO:0000256" key="3">
    <source>
        <dbReference type="ARBA" id="ARBA00023136"/>
    </source>
</evidence>
<evidence type="ECO:0000256" key="2">
    <source>
        <dbReference type="ARBA" id="ARBA00022645"/>
    </source>
</evidence>
<dbReference type="AlphaFoldDB" id="A0A4R0PDD8"/>
<dbReference type="InterPro" id="IPR036138">
    <property type="entry name" value="PBP_dimer_sf"/>
</dbReference>